<name>A0A974HNZ3_XENLA</name>
<feature type="transmembrane region" description="Helical" evidence="1">
    <location>
        <begin position="71"/>
        <end position="92"/>
    </location>
</feature>
<dbReference type="Proteomes" id="UP000694892">
    <property type="component" value="Chromosome 4L"/>
</dbReference>
<reference evidence="3" key="1">
    <citation type="journal article" date="2016" name="Nature">
        <title>Genome evolution in the allotetraploid frog Xenopus laevis.</title>
        <authorList>
            <person name="Session A.M."/>
            <person name="Uno Y."/>
            <person name="Kwon T."/>
            <person name="Chapman J.A."/>
            <person name="Toyoda A."/>
            <person name="Takahashi S."/>
            <person name="Fukui A."/>
            <person name="Hikosaka A."/>
            <person name="Suzuki A."/>
            <person name="Kondo M."/>
            <person name="van Heeringen S.J."/>
            <person name="Quigley I."/>
            <person name="Heinz S."/>
            <person name="Ogino H."/>
            <person name="Ochi H."/>
            <person name="Hellsten U."/>
            <person name="Lyons J.B."/>
            <person name="Simakov O."/>
            <person name="Putnam N."/>
            <person name="Stites J."/>
            <person name="Kuroki Y."/>
            <person name="Tanaka T."/>
            <person name="Michiue T."/>
            <person name="Watanabe M."/>
            <person name="Bogdanovic O."/>
            <person name="Lister R."/>
            <person name="Georgiou G."/>
            <person name="Paranjpe S.S."/>
            <person name="van Kruijsbergen I."/>
            <person name="Shu S."/>
            <person name="Carlson J."/>
            <person name="Kinoshita T."/>
            <person name="Ohta Y."/>
            <person name="Mawaribuchi S."/>
            <person name="Jenkins J."/>
            <person name="Grimwood J."/>
            <person name="Schmutz J."/>
            <person name="Mitros T."/>
            <person name="Mozaffari S.V."/>
            <person name="Suzuki Y."/>
            <person name="Haramoto Y."/>
            <person name="Yamamoto T.S."/>
            <person name="Takagi C."/>
            <person name="Heald R."/>
            <person name="Miller K."/>
            <person name="Haudenschild C."/>
            <person name="Kitzman J."/>
            <person name="Nakayama T."/>
            <person name="Izutsu Y."/>
            <person name="Robert J."/>
            <person name="Fortriede J."/>
            <person name="Burns K."/>
            <person name="Lotay V."/>
            <person name="Karimi K."/>
            <person name="Yasuoka Y."/>
            <person name="Dichmann D.S."/>
            <person name="Flajnik M.F."/>
            <person name="Houston D.W."/>
            <person name="Shendure J."/>
            <person name="DuPasquier L."/>
            <person name="Vize P.D."/>
            <person name="Zorn A.M."/>
            <person name="Ito M."/>
            <person name="Marcotte E.M."/>
            <person name="Wallingford J.B."/>
            <person name="Ito Y."/>
            <person name="Asashima M."/>
            <person name="Ueno N."/>
            <person name="Matsuda Y."/>
            <person name="Veenstra G.J."/>
            <person name="Fujiyama A."/>
            <person name="Harland R.M."/>
            <person name="Taira M."/>
            <person name="Rokhsar D.S."/>
        </authorList>
    </citation>
    <scope>NUCLEOTIDE SEQUENCE [LARGE SCALE GENOMIC DNA]</scope>
    <source>
        <strain evidence="3">J</strain>
    </source>
</reference>
<sequence length="95" mass="10798">MTTANFYPPLFCSPAYNSFLPVLNRSWLSSYQDPRSINWLAMPRVIGSPSCNSANQRVIVHREWTPKNCSFNLGVSLDICVLLLYLPLLNFATLM</sequence>
<keyword evidence="1" id="KW-0472">Membrane</keyword>
<dbReference type="AlphaFoldDB" id="A0A974HNZ3"/>
<evidence type="ECO:0000313" key="3">
    <source>
        <dbReference type="Proteomes" id="UP000694892"/>
    </source>
</evidence>
<keyword evidence="1" id="KW-1133">Transmembrane helix</keyword>
<accession>A0A974HNZ3</accession>
<keyword evidence="1" id="KW-0812">Transmembrane</keyword>
<evidence type="ECO:0000256" key="1">
    <source>
        <dbReference type="SAM" id="Phobius"/>
    </source>
</evidence>
<proteinExistence type="predicted"/>
<gene>
    <name evidence="2" type="ORF">XELAEV_18022726mg</name>
</gene>
<protein>
    <submittedName>
        <fullName evidence="2">Uncharacterized protein</fullName>
    </submittedName>
</protein>
<evidence type="ECO:0000313" key="2">
    <source>
        <dbReference type="EMBL" id="OCT84573.1"/>
    </source>
</evidence>
<organism evidence="2 3">
    <name type="scientific">Xenopus laevis</name>
    <name type="common">African clawed frog</name>
    <dbReference type="NCBI Taxonomy" id="8355"/>
    <lineage>
        <taxon>Eukaryota</taxon>
        <taxon>Metazoa</taxon>
        <taxon>Chordata</taxon>
        <taxon>Craniata</taxon>
        <taxon>Vertebrata</taxon>
        <taxon>Euteleostomi</taxon>
        <taxon>Amphibia</taxon>
        <taxon>Batrachia</taxon>
        <taxon>Anura</taxon>
        <taxon>Pipoidea</taxon>
        <taxon>Pipidae</taxon>
        <taxon>Xenopodinae</taxon>
        <taxon>Xenopus</taxon>
        <taxon>Xenopus</taxon>
    </lineage>
</organism>
<dbReference type="EMBL" id="CM004472">
    <property type="protein sequence ID" value="OCT84573.1"/>
    <property type="molecule type" value="Genomic_DNA"/>
</dbReference>